<reference evidence="1 2" key="1">
    <citation type="journal article" date="2017" name="Sci. Rep.">
        <title>Revealing the Saline Adaptation Strategies of the Halophilic Bacterium Halomonas beimenensis through High-throughput Omics and Transposon Mutagenesis Approaches.</title>
        <authorList>
            <person name="Chen Y.H."/>
            <person name="Lin S.S."/>
            <person name="Shyu Y.T."/>
        </authorList>
    </citation>
    <scope>NUCLEOTIDE SEQUENCE [LARGE SCALE GENOMIC DNA]</scope>
    <source>
        <strain evidence="1 2">NTU-111</strain>
    </source>
</reference>
<evidence type="ECO:0000313" key="1">
    <source>
        <dbReference type="EMBL" id="ATJ82125.1"/>
    </source>
</evidence>
<organism evidence="1 2">
    <name type="scientific">Halomonas beimenensis</name>
    <dbReference type="NCBI Taxonomy" id="475662"/>
    <lineage>
        <taxon>Bacteria</taxon>
        <taxon>Pseudomonadati</taxon>
        <taxon>Pseudomonadota</taxon>
        <taxon>Gammaproteobacteria</taxon>
        <taxon>Oceanospirillales</taxon>
        <taxon>Halomonadaceae</taxon>
        <taxon>Halomonas</taxon>
    </lineage>
</organism>
<dbReference type="OrthoDB" id="8527650at2"/>
<dbReference type="Proteomes" id="UP000219993">
    <property type="component" value="Chromosome"/>
</dbReference>
<dbReference type="EMBL" id="CP021435">
    <property type="protein sequence ID" value="ATJ82125.1"/>
    <property type="molecule type" value="Genomic_DNA"/>
</dbReference>
<dbReference type="RefSeq" id="WP_097788602.1">
    <property type="nucleotide sequence ID" value="NZ_CP021435.1"/>
</dbReference>
<evidence type="ECO:0000313" key="2">
    <source>
        <dbReference type="Proteomes" id="UP000219993"/>
    </source>
</evidence>
<name>A0A291P5I2_9GAMM</name>
<accession>A0A291P5I2</accession>
<dbReference type="KEGG" id="hbe:BEI_1138"/>
<dbReference type="Pfam" id="PF11390">
    <property type="entry name" value="FdsD"/>
    <property type="match status" value="1"/>
</dbReference>
<keyword evidence="2" id="KW-1185">Reference proteome</keyword>
<sequence>MTLDQDAQLVRMVNQIAANLGGGREPDEAADGVCDHLEKFWARPMKRRVIACLDEADNGLAPLARQAVEPLAERQAG</sequence>
<gene>
    <name evidence="1" type="primary">fdsD</name>
    <name evidence="1" type="ORF">BEI_1138</name>
</gene>
<dbReference type="InterPro" id="IPR021074">
    <property type="entry name" value="Formate_DH_dsu"/>
</dbReference>
<dbReference type="AlphaFoldDB" id="A0A291P5I2"/>
<protein>
    <submittedName>
        <fullName evidence="1">Formate dehydrogenase subunit delta</fullName>
    </submittedName>
</protein>
<proteinExistence type="predicted"/>